<organism evidence="1 2">
    <name type="scientific">Scortum barcoo</name>
    <name type="common">barcoo grunter</name>
    <dbReference type="NCBI Taxonomy" id="214431"/>
    <lineage>
        <taxon>Eukaryota</taxon>
        <taxon>Metazoa</taxon>
        <taxon>Chordata</taxon>
        <taxon>Craniata</taxon>
        <taxon>Vertebrata</taxon>
        <taxon>Euteleostomi</taxon>
        <taxon>Actinopterygii</taxon>
        <taxon>Neopterygii</taxon>
        <taxon>Teleostei</taxon>
        <taxon>Neoteleostei</taxon>
        <taxon>Acanthomorphata</taxon>
        <taxon>Eupercaria</taxon>
        <taxon>Centrarchiformes</taxon>
        <taxon>Terapontoidei</taxon>
        <taxon>Terapontidae</taxon>
        <taxon>Scortum</taxon>
    </lineage>
</organism>
<keyword evidence="2" id="KW-1185">Reference proteome</keyword>
<reference evidence="1" key="1">
    <citation type="submission" date="2022-04" db="EMBL/GenBank/DDBJ databases">
        <title>Jade perch genome.</title>
        <authorList>
            <person name="Chao B."/>
        </authorList>
    </citation>
    <scope>NUCLEOTIDE SEQUENCE</scope>
    <source>
        <strain evidence="1">CB-2022</strain>
    </source>
</reference>
<dbReference type="EMBL" id="CM041538">
    <property type="protein sequence ID" value="KAI3368523.1"/>
    <property type="molecule type" value="Genomic_DNA"/>
</dbReference>
<accession>A0ACB8WKZ8</accession>
<evidence type="ECO:0000313" key="2">
    <source>
        <dbReference type="Proteomes" id="UP000831701"/>
    </source>
</evidence>
<gene>
    <name evidence="1" type="ORF">L3Q82_025532</name>
</gene>
<sequence>MDMYLCPDILNRRGGNVADAAVAIAAALAVTEPCSTGPGGDAFCLFYNGNTGRLLIFVCVLNSGVDSIVDIINQNGGVMTMDDLSSHESEVITPISTEYKGVRLWEPSPNSQGLTALPLLNILENFPLTAAGHNSSDYIHVLVEAVCLALKDALCYLGDPDHVTIPLETLLDKSYSQQRAQRISMDRATEGVDPGVTTGSDT</sequence>
<comment type="caution">
    <text evidence="1">The sequence shown here is derived from an EMBL/GenBank/DDBJ whole genome shotgun (WGS) entry which is preliminary data.</text>
</comment>
<evidence type="ECO:0000313" key="1">
    <source>
        <dbReference type="EMBL" id="KAI3368523.1"/>
    </source>
</evidence>
<feature type="non-terminal residue" evidence="1">
    <location>
        <position position="202"/>
    </location>
</feature>
<dbReference type="Proteomes" id="UP000831701">
    <property type="component" value="Chromosome 8"/>
</dbReference>
<protein>
    <submittedName>
        <fullName evidence="1">Uncharacterized protein</fullName>
    </submittedName>
</protein>
<name>A0ACB8WKZ8_9TELE</name>
<proteinExistence type="predicted"/>